<dbReference type="OrthoDB" id="9807434at2"/>
<gene>
    <name evidence="8 10" type="primary">cmk</name>
    <name evidence="10" type="ORF">Poly51_57100</name>
</gene>
<evidence type="ECO:0000256" key="8">
    <source>
        <dbReference type="HAMAP-Rule" id="MF_00238"/>
    </source>
</evidence>
<dbReference type="Proteomes" id="UP000318288">
    <property type="component" value="Unassembled WGS sequence"/>
</dbReference>
<comment type="subcellular location">
    <subcellularLocation>
        <location evidence="8">Cytoplasm</location>
    </subcellularLocation>
</comment>
<dbReference type="PANTHER" id="PTHR21299">
    <property type="entry name" value="CYTIDYLATE KINASE/PANTOATE-BETA-ALANINE LIGASE"/>
    <property type="match status" value="1"/>
</dbReference>
<keyword evidence="2 8" id="KW-0808">Transferase</keyword>
<evidence type="ECO:0000256" key="5">
    <source>
        <dbReference type="ARBA" id="ARBA00022840"/>
    </source>
</evidence>
<keyword evidence="5 8" id="KW-0067">ATP-binding</keyword>
<accession>A0A5C6ECX5</accession>
<comment type="catalytic activity">
    <reaction evidence="7 8">
        <text>CMP + ATP = CDP + ADP</text>
        <dbReference type="Rhea" id="RHEA:11600"/>
        <dbReference type="ChEBI" id="CHEBI:30616"/>
        <dbReference type="ChEBI" id="CHEBI:58069"/>
        <dbReference type="ChEBI" id="CHEBI:60377"/>
        <dbReference type="ChEBI" id="CHEBI:456216"/>
        <dbReference type="EC" id="2.7.4.25"/>
    </reaction>
</comment>
<dbReference type="Gene3D" id="3.40.50.300">
    <property type="entry name" value="P-loop containing nucleotide triphosphate hydrolases"/>
    <property type="match status" value="1"/>
</dbReference>
<dbReference type="SUPFAM" id="SSF52540">
    <property type="entry name" value="P-loop containing nucleoside triphosphate hydrolases"/>
    <property type="match status" value="1"/>
</dbReference>
<dbReference type="AlphaFoldDB" id="A0A5C6ECX5"/>
<dbReference type="Pfam" id="PF02224">
    <property type="entry name" value="Cytidylate_kin"/>
    <property type="match status" value="1"/>
</dbReference>
<dbReference type="GO" id="GO:0015949">
    <property type="term" value="P:nucleobase-containing small molecule interconversion"/>
    <property type="evidence" value="ECO:0007669"/>
    <property type="project" value="TreeGrafter"/>
</dbReference>
<keyword evidence="3 8" id="KW-0547">Nucleotide-binding</keyword>
<dbReference type="InterPro" id="IPR011994">
    <property type="entry name" value="Cytidylate_kinase_dom"/>
</dbReference>
<dbReference type="InterPro" id="IPR003136">
    <property type="entry name" value="Cytidylate_kin"/>
</dbReference>
<proteinExistence type="inferred from homology"/>
<evidence type="ECO:0000256" key="6">
    <source>
        <dbReference type="ARBA" id="ARBA00047615"/>
    </source>
</evidence>
<reference evidence="10 11" key="1">
    <citation type="submission" date="2019-02" db="EMBL/GenBank/DDBJ databases">
        <title>Deep-cultivation of Planctomycetes and their phenomic and genomic characterization uncovers novel biology.</title>
        <authorList>
            <person name="Wiegand S."/>
            <person name="Jogler M."/>
            <person name="Boedeker C."/>
            <person name="Pinto D."/>
            <person name="Vollmers J."/>
            <person name="Rivas-Marin E."/>
            <person name="Kohn T."/>
            <person name="Peeters S.H."/>
            <person name="Heuer A."/>
            <person name="Rast P."/>
            <person name="Oberbeckmann S."/>
            <person name="Bunk B."/>
            <person name="Jeske O."/>
            <person name="Meyerdierks A."/>
            <person name="Storesund J.E."/>
            <person name="Kallscheuer N."/>
            <person name="Luecker S."/>
            <person name="Lage O.M."/>
            <person name="Pohl T."/>
            <person name="Merkel B.J."/>
            <person name="Hornburger P."/>
            <person name="Mueller R.-W."/>
            <person name="Bruemmer F."/>
            <person name="Labrenz M."/>
            <person name="Spormann A.M."/>
            <person name="Op Den Camp H."/>
            <person name="Overmann J."/>
            <person name="Amann R."/>
            <person name="Jetten M.S.M."/>
            <person name="Mascher T."/>
            <person name="Medema M.H."/>
            <person name="Devos D.P."/>
            <person name="Kaster A.-K."/>
            <person name="Ovreas L."/>
            <person name="Rohde M."/>
            <person name="Galperin M.Y."/>
            <person name="Jogler C."/>
        </authorList>
    </citation>
    <scope>NUCLEOTIDE SEQUENCE [LARGE SCALE GENOMIC DNA]</scope>
    <source>
        <strain evidence="10 11">Poly51</strain>
    </source>
</reference>
<dbReference type="GO" id="GO:0005829">
    <property type="term" value="C:cytosol"/>
    <property type="evidence" value="ECO:0007669"/>
    <property type="project" value="TreeGrafter"/>
</dbReference>
<evidence type="ECO:0000256" key="3">
    <source>
        <dbReference type="ARBA" id="ARBA00022741"/>
    </source>
</evidence>
<comment type="catalytic activity">
    <reaction evidence="6 8">
        <text>dCMP + ATP = dCDP + ADP</text>
        <dbReference type="Rhea" id="RHEA:25094"/>
        <dbReference type="ChEBI" id="CHEBI:30616"/>
        <dbReference type="ChEBI" id="CHEBI:57566"/>
        <dbReference type="ChEBI" id="CHEBI:58593"/>
        <dbReference type="ChEBI" id="CHEBI:456216"/>
        <dbReference type="EC" id="2.7.4.25"/>
    </reaction>
</comment>
<keyword evidence="8" id="KW-0963">Cytoplasm</keyword>
<keyword evidence="11" id="KW-1185">Reference proteome</keyword>
<name>A0A5C6ECX5_9BACT</name>
<evidence type="ECO:0000313" key="10">
    <source>
        <dbReference type="EMBL" id="TWU46314.1"/>
    </source>
</evidence>
<dbReference type="NCBIfam" id="TIGR00017">
    <property type="entry name" value="cmk"/>
    <property type="match status" value="1"/>
</dbReference>
<dbReference type="HAMAP" id="MF_00238">
    <property type="entry name" value="Cytidyl_kinase_type1"/>
    <property type="match status" value="1"/>
</dbReference>
<dbReference type="EMBL" id="SJPW01000008">
    <property type="protein sequence ID" value="TWU46314.1"/>
    <property type="molecule type" value="Genomic_DNA"/>
</dbReference>
<dbReference type="CDD" id="cd02020">
    <property type="entry name" value="CMPK"/>
    <property type="match status" value="1"/>
</dbReference>
<dbReference type="PANTHER" id="PTHR21299:SF2">
    <property type="entry name" value="CYTIDYLATE KINASE"/>
    <property type="match status" value="1"/>
</dbReference>
<comment type="similarity">
    <text evidence="1 8">Belongs to the cytidylate kinase family. Type 1 subfamily.</text>
</comment>
<evidence type="ECO:0000313" key="11">
    <source>
        <dbReference type="Proteomes" id="UP000318288"/>
    </source>
</evidence>
<evidence type="ECO:0000256" key="2">
    <source>
        <dbReference type="ARBA" id="ARBA00022679"/>
    </source>
</evidence>
<protein>
    <recommendedName>
        <fullName evidence="8">Cytidylate kinase</fullName>
        <shortName evidence="8">CK</shortName>
        <ecNumber evidence="8">2.7.4.25</ecNumber>
    </recommendedName>
    <alternativeName>
        <fullName evidence="8">Cytidine monophosphate kinase</fullName>
        <shortName evidence="8">CMP kinase</shortName>
    </alternativeName>
</protein>
<keyword evidence="4 8" id="KW-0418">Kinase</keyword>
<dbReference type="GO" id="GO:0036430">
    <property type="term" value="F:CMP kinase activity"/>
    <property type="evidence" value="ECO:0007669"/>
    <property type="project" value="RHEA"/>
</dbReference>
<organism evidence="10 11">
    <name type="scientific">Rubripirellula tenax</name>
    <dbReference type="NCBI Taxonomy" id="2528015"/>
    <lineage>
        <taxon>Bacteria</taxon>
        <taxon>Pseudomonadati</taxon>
        <taxon>Planctomycetota</taxon>
        <taxon>Planctomycetia</taxon>
        <taxon>Pirellulales</taxon>
        <taxon>Pirellulaceae</taxon>
        <taxon>Rubripirellula</taxon>
    </lineage>
</organism>
<dbReference type="GO" id="GO:0006220">
    <property type="term" value="P:pyrimidine nucleotide metabolic process"/>
    <property type="evidence" value="ECO:0007669"/>
    <property type="project" value="UniProtKB-UniRule"/>
</dbReference>
<dbReference type="GO" id="GO:0005524">
    <property type="term" value="F:ATP binding"/>
    <property type="evidence" value="ECO:0007669"/>
    <property type="project" value="UniProtKB-UniRule"/>
</dbReference>
<dbReference type="RefSeq" id="WP_146462104.1">
    <property type="nucleotide sequence ID" value="NZ_SJPW01000008.1"/>
</dbReference>
<dbReference type="EC" id="2.7.4.25" evidence="8"/>
<dbReference type="InterPro" id="IPR027417">
    <property type="entry name" value="P-loop_NTPase"/>
</dbReference>
<evidence type="ECO:0000256" key="4">
    <source>
        <dbReference type="ARBA" id="ARBA00022777"/>
    </source>
</evidence>
<feature type="binding site" evidence="8">
    <location>
        <begin position="7"/>
        <end position="15"/>
    </location>
    <ligand>
        <name>ATP</name>
        <dbReference type="ChEBI" id="CHEBI:30616"/>
    </ligand>
</feature>
<evidence type="ECO:0000256" key="1">
    <source>
        <dbReference type="ARBA" id="ARBA00009427"/>
    </source>
</evidence>
<evidence type="ECO:0000259" key="9">
    <source>
        <dbReference type="Pfam" id="PF02224"/>
    </source>
</evidence>
<feature type="domain" description="Cytidylate kinase" evidence="9">
    <location>
        <begin position="3"/>
        <end position="212"/>
    </location>
</feature>
<evidence type="ECO:0000256" key="7">
    <source>
        <dbReference type="ARBA" id="ARBA00048478"/>
    </source>
</evidence>
<sequence length="228" mass="25449">MIVTIDGPAGAGKSSIARQVADELGFEFLDTGAMYRAITLGAIRRQIEFDDIDGLIQYARLARLRWEECRVYLDDVDVTDDIRTPTVTAAIGRIADIAEIRSLLSMQQRKIAEGRDIVTEGRDQGSEVFPDAECKIFLTASPTERAIRRHQQLAEAGRHMAIEDVVAAQKRRDFEDENRPVGALRAADDAILLHSDGMSPDEVLRRAIEIIRATTETAQIRRTDSTLR</sequence>
<comment type="caution">
    <text evidence="10">The sequence shown here is derived from an EMBL/GenBank/DDBJ whole genome shotgun (WGS) entry which is preliminary data.</text>
</comment>
<dbReference type="GO" id="GO:0036431">
    <property type="term" value="F:dCMP kinase activity"/>
    <property type="evidence" value="ECO:0007669"/>
    <property type="project" value="InterPro"/>
</dbReference>